<dbReference type="Proteomes" id="UP000070188">
    <property type="component" value="Unassembled WGS sequence"/>
</dbReference>
<reference evidence="6" key="1">
    <citation type="submission" date="2015-04" db="EMBL/GenBank/DDBJ databases">
        <title>Physiological reanalysis, assessment of diazotrophy, and genome sequences of multiple isolates of Streptomyces thermoautotrophicus.</title>
        <authorList>
            <person name="MacKellar D.C."/>
            <person name="Lieber L."/>
            <person name="Norman J."/>
            <person name="Bolger A."/>
            <person name="Tobin C."/>
            <person name="Murray J.W."/>
            <person name="Chang R."/>
            <person name="Ford T."/>
            <person name="Nguyen P.Q."/>
            <person name="Woodward J."/>
            <person name="Permingeat H."/>
            <person name="Joshi N.S."/>
            <person name="Silver P.A."/>
            <person name="Usadel B."/>
            <person name="Rutherford A.W."/>
            <person name="Friesen M."/>
            <person name="Prell J."/>
        </authorList>
    </citation>
    <scope>NUCLEOTIDE SEQUENCE [LARGE SCALE GENOMIC DNA]</scope>
    <source>
        <strain evidence="6">H1</strain>
    </source>
</reference>
<dbReference type="CDD" id="cd03801">
    <property type="entry name" value="GT4_PimA-like"/>
    <property type="match status" value="1"/>
</dbReference>
<protein>
    <recommendedName>
        <fullName evidence="1">D-inositol 3-phosphate glycosyltransferase</fullName>
    </recommendedName>
</protein>
<proteinExistence type="predicted"/>
<comment type="caution">
    <text evidence="5">The sequence shown here is derived from an EMBL/GenBank/DDBJ whole genome shotgun (WGS) entry which is preliminary data.</text>
</comment>
<dbReference type="InterPro" id="IPR028098">
    <property type="entry name" value="Glyco_trans_4-like_N"/>
</dbReference>
<evidence type="ECO:0000259" key="4">
    <source>
        <dbReference type="Pfam" id="PF13439"/>
    </source>
</evidence>
<dbReference type="GO" id="GO:0016757">
    <property type="term" value="F:glycosyltransferase activity"/>
    <property type="evidence" value="ECO:0007669"/>
    <property type="project" value="UniProtKB-KW"/>
</dbReference>
<sequence length="414" mass="43636">MRIVMVLDTPNIWAGVPVAGTPARMAQLARALSGAGADVVFVLCDRGITATALAAWPFNGLLVHPEVLYGPPPLLAEHLRPYAPDLLVVTDAEAVATNARAWADLLGCRLVYEAHDDEAALSRSLGEPAALTARRRAWQEAAARAADYVTVLSAREAATMRGYGVDPARLLVAPNGVDLSARTPWGPNPAARRLLFIGNLHYAPNARAVQLLVELVAALRERGVEVSARVVGRGPGDVTRPAAGVEFRGPVVDLDPELADVTVAVAPLVAGSGMKMKVLDYLAAGLPVLATSEAVNGLPPDSPGVIVCDELDRWPGLIAELLDDPARLQTLGAAGRARLRPDHEWAGIAARILAAYRSWLALPAPPRSPVALPPGAGEPRWLVEHAQQQALETPALTTAQPVIHLPAGIPHPAR</sequence>
<dbReference type="Pfam" id="PF13439">
    <property type="entry name" value="Glyco_transf_4"/>
    <property type="match status" value="1"/>
</dbReference>
<feature type="domain" description="Glycosyltransferase subfamily 4-like N-terminal" evidence="4">
    <location>
        <begin position="23"/>
        <end position="180"/>
    </location>
</feature>
<keyword evidence="6" id="KW-1185">Reference proteome</keyword>
<dbReference type="Gene3D" id="3.40.50.2000">
    <property type="entry name" value="Glycogen Phosphorylase B"/>
    <property type="match status" value="2"/>
</dbReference>
<keyword evidence="3 5" id="KW-0808">Transferase</keyword>
<dbReference type="SUPFAM" id="SSF53756">
    <property type="entry name" value="UDP-Glycosyltransferase/glycogen phosphorylase"/>
    <property type="match status" value="1"/>
</dbReference>
<dbReference type="STRING" id="1469144.LI90_4270"/>
<dbReference type="RefSeq" id="WP_066890766.1">
    <property type="nucleotide sequence ID" value="NZ_LAXD01000001.1"/>
</dbReference>
<dbReference type="AlphaFoldDB" id="A0A132MZB3"/>
<dbReference type="EMBL" id="LAXD01000001">
    <property type="protein sequence ID" value="KWX03219.1"/>
    <property type="molecule type" value="Genomic_DNA"/>
</dbReference>
<evidence type="ECO:0000256" key="2">
    <source>
        <dbReference type="ARBA" id="ARBA00022676"/>
    </source>
</evidence>
<evidence type="ECO:0000256" key="1">
    <source>
        <dbReference type="ARBA" id="ARBA00021292"/>
    </source>
</evidence>
<dbReference type="Pfam" id="PF13692">
    <property type="entry name" value="Glyco_trans_1_4"/>
    <property type="match status" value="1"/>
</dbReference>
<evidence type="ECO:0000313" key="5">
    <source>
        <dbReference type="EMBL" id="KWX03219.1"/>
    </source>
</evidence>
<dbReference type="PATRIC" id="fig|1469144.10.peg.4581"/>
<name>A0A132MZB3_9ACTN</name>
<evidence type="ECO:0000313" key="6">
    <source>
        <dbReference type="Proteomes" id="UP000070188"/>
    </source>
</evidence>
<keyword evidence="2" id="KW-0328">Glycosyltransferase</keyword>
<dbReference type="PANTHER" id="PTHR12526">
    <property type="entry name" value="GLYCOSYLTRANSFERASE"/>
    <property type="match status" value="1"/>
</dbReference>
<gene>
    <name evidence="5" type="ORF">LI90_4270</name>
</gene>
<dbReference type="OrthoDB" id="5291879at2"/>
<accession>A0A132MZB3</accession>
<dbReference type="PANTHER" id="PTHR12526:SF600">
    <property type="entry name" value="GLYCOSYL TRANSFERASE GROUP 1"/>
    <property type="match status" value="1"/>
</dbReference>
<evidence type="ECO:0000256" key="3">
    <source>
        <dbReference type="ARBA" id="ARBA00022679"/>
    </source>
</evidence>
<organism evidence="5 6">
    <name type="scientific">Carbonactinospora thermoautotrophica</name>
    <dbReference type="NCBI Taxonomy" id="1469144"/>
    <lineage>
        <taxon>Bacteria</taxon>
        <taxon>Bacillati</taxon>
        <taxon>Actinomycetota</taxon>
        <taxon>Actinomycetes</taxon>
        <taxon>Kitasatosporales</taxon>
        <taxon>Carbonactinosporaceae</taxon>
        <taxon>Carbonactinospora</taxon>
    </lineage>
</organism>